<dbReference type="PaxDb" id="55529-EKX42580"/>
<dbReference type="EnsemblProtists" id="EKX42580">
    <property type="protein sequence ID" value="EKX42580"/>
    <property type="gene ID" value="GUITHDRAFT_153566"/>
</dbReference>
<feature type="compositionally biased region" description="Basic and acidic residues" evidence="1">
    <location>
        <begin position="18"/>
        <end position="32"/>
    </location>
</feature>
<feature type="region of interest" description="Disordered" evidence="1">
    <location>
        <begin position="1"/>
        <end position="32"/>
    </location>
</feature>
<sequence length="315" mass="35150">MCNEVAASGPLKRHKTRGHDASRTRDKWRKNAESKRVLGEKGMKCLKGFLDEEIAVMPQAGNENLPSIFVTPAEIIRYTLASFASKGCGRRGQAAPMFAEVYGSVAHRVVCTDVEIENLPNPPTDFDVRFYIPKLFGCDMSCFDICRNIIEELLAMKLRLILQAEDPSACMITLVRTKYFQKQVVVGNSFSLLSIGDFNSGKAIDIEFWRNLEGGRKYFDDANSFVIPLNLEQLAGVMPVNAFTMTESFQRALDLAAAKTLVVDEPLNVLNGLTLYAHALCHKILLPEDIACEDSYGTLFADSFMDTCFMLQGRF</sequence>
<dbReference type="RefSeq" id="XP_005829560.1">
    <property type="nucleotide sequence ID" value="XM_005829503.1"/>
</dbReference>
<protein>
    <submittedName>
        <fullName evidence="2 3">Uncharacterized protein</fullName>
    </submittedName>
</protein>
<evidence type="ECO:0000313" key="3">
    <source>
        <dbReference type="EnsemblProtists" id="EKX42580"/>
    </source>
</evidence>
<dbReference type="AlphaFoldDB" id="L1J3A7"/>
<dbReference type="EMBL" id="JH993016">
    <property type="protein sequence ID" value="EKX42580.1"/>
    <property type="molecule type" value="Genomic_DNA"/>
</dbReference>
<proteinExistence type="predicted"/>
<organism evidence="2">
    <name type="scientific">Guillardia theta (strain CCMP2712)</name>
    <name type="common">Cryptophyte</name>
    <dbReference type="NCBI Taxonomy" id="905079"/>
    <lineage>
        <taxon>Eukaryota</taxon>
        <taxon>Cryptophyceae</taxon>
        <taxon>Pyrenomonadales</taxon>
        <taxon>Geminigeraceae</taxon>
        <taxon>Guillardia</taxon>
    </lineage>
</organism>
<name>L1J3A7_GUITC</name>
<evidence type="ECO:0000313" key="2">
    <source>
        <dbReference type="EMBL" id="EKX42580.1"/>
    </source>
</evidence>
<accession>L1J3A7</accession>
<reference evidence="2 4" key="1">
    <citation type="journal article" date="2012" name="Nature">
        <title>Algal genomes reveal evolutionary mosaicism and the fate of nucleomorphs.</title>
        <authorList>
            <consortium name="DOE Joint Genome Institute"/>
            <person name="Curtis B.A."/>
            <person name="Tanifuji G."/>
            <person name="Burki F."/>
            <person name="Gruber A."/>
            <person name="Irimia M."/>
            <person name="Maruyama S."/>
            <person name="Arias M.C."/>
            <person name="Ball S.G."/>
            <person name="Gile G.H."/>
            <person name="Hirakawa Y."/>
            <person name="Hopkins J.F."/>
            <person name="Kuo A."/>
            <person name="Rensing S.A."/>
            <person name="Schmutz J."/>
            <person name="Symeonidi A."/>
            <person name="Elias M."/>
            <person name="Eveleigh R.J."/>
            <person name="Herman E.K."/>
            <person name="Klute M.J."/>
            <person name="Nakayama T."/>
            <person name="Obornik M."/>
            <person name="Reyes-Prieto A."/>
            <person name="Armbrust E.V."/>
            <person name="Aves S.J."/>
            <person name="Beiko R.G."/>
            <person name="Coutinho P."/>
            <person name="Dacks J.B."/>
            <person name="Durnford D.G."/>
            <person name="Fast N.M."/>
            <person name="Green B.R."/>
            <person name="Grisdale C.J."/>
            <person name="Hempel F."/>
            <person name="Henrissat B."/>
            <person name="Hoppner M.P."/>
            <person name="Ishida K."/>
            <person name="Kim E."/>
            <person name="Koreny L."/>
            <person name="Kroth P.G."/>
            <person name="Liu Y."/>
            <person name="Malik S.B."/>
            <person name="Maier U.G."/>
            <person name="McRose D."/>
            <person name="Mock T."/>
            <person name="Neilson J.A."/>
            <person name="Onodera N.T."/>
            <person name="Poole A.M."/>
            <person name="Pritham E.J."/>
            <person name="Richards T.A."/>
            <person name="Rocap G."/>
            <person name="Roy S.W."/>
            <person name="Sarai C."/>
            <person name="Schaack S."/>
            <person name="Shirato S."/>
            <person name="Slamovits C.H."/>
            <person name="Spencer D.F."/>
            <person name="Suzuki S."/>
            <person name="Worden A.Z."/>
            <person name="Zauner S."/>
            <person name="Barry K."/>
            <person name="Bell C."/>
            <person name="Bharti A.K."/>
            <person name="Crow J.A."/>
            <person name="Grimwood J."/>
            <person name="Kramer R."/>
            <person name="Lindquist E."/>
            <person name="Lucas S."/>
            <person name="Salamov A."/>
            <person name="McFadden G.I."/>
            <person name="Lane C.E."/>
            <person name="Keeling P.J."/>
            <person name="Gray M.W."/>
            <person name="Grigoriev I.V."/>
            <person name="Archibald J.M."/>
        </authorList>
    </citation>
    <scope>NUCLEOTIDE SEQUENCE</scope>
    <source>
        <strain evidence="2 4">CCMP2712</strain>
    </source>
</reference>
<evidence type="ECO:0000313" key="4">
    <source>
        <dbReference type="Proteomes" id="UP000011087"/>
    </source>
</evidence>
<dbReference type="HOGENOM" id="CLU_884541_0_0_1"/>
<gene>
    <name evidence="2" type="ORF">GUITHDRAFT_153566</name>
</gene>
<keyword evidence="4" id="KW-1185">Reference proteome</keyword>
<evidence type="ECO:0000256" key="1">
    <source>
        <dbReference type="SAM" id="MobiDB-lite"/>
    </source>
</evidence>
<reference evidence="3" key="3">
    <citation type="submission" date="2016-03" db="UniProtKB">
        <authorList>
            <consortium name="EnsemblProtists"/>
        </authorList>
    </citation>
    <scope>IDENTIFICATION</scope>
</reference>
<reference evidence="4" key="2">
    <citation type="submission" date="2012-11" db="EMBL/GenBank/DDBJ databases">
        <authorList>
            <person name="Kuo A."/>
            <person name="Curtis B.A."/>
            <person name="Tanifuji G."/>
            <person name="Burki F."/>
            <person name="Gruber A."/>
            <person name="Irimia M."/>
            <person name="Maruyama S."/>
            <person name="Arias M.C."/>
            <person name="Ball S.G."/>
            <person name="Gile G.H."/>
            <person name="Hirakawa Y."/>
            <person name="Hopkins J.F."/>
            <person name="Rensing S.A."/>
            <person name="Schmutz J."/>
            <person name="Symeonidi A."/>
            <person name="Elias M."/>
            <person name="Eveleigh R.J."/>
            <person name="Herman E.K."/>
            <person name="Klute M.J."/>
            <person name="Nakayama T."/>
            <person name="Obornik M."/>
            <person name="Reyes-Prieto A."/>
            <person name="Armbrust E.V."/>
            <person name="Aves S.J."/>
            <person name="Beiko R.G."/>
            <person name="Coutinho P."/>
            <person name="Dacks J.B."/>
            <person name="Durnford D.G."/>
            <person name="Fast N.M."/>
            <person name="Green B.R."/>
            <person name="Grisdale C."/>
            <person name="Hempe F."/>
            <person name="Henrissat B."/>
            <person name="Hoppner M.P."/>
            <person name="Ishida K.-I."/>
            <person name="Kim E."/>
            <person name="Koreny L."/>
            <person name="Kroth P.G."/>
            <person name="Liu Y."/>
            <person name="Malik S.-B."/>
            <person name="Maier U.G."/>
            <person name="McRose D."/>
            <person name="Mock T."/>
            <person name="Neilson J.A."/>
            <person name="Onodera N.T."/>
            <person name="Poole A.M."/>
            <person name="Pritham E.J."/>
            <person name="Richards T.A."/>
            <person name="Rocap G."/>
            <person name="Roy S.W."/>
            <person name="Sarai C."/>
            <person name="Schaack S."/>
            <person name="Shirato S."/>
            <person name="Slamovits C.H."/>
            <person name="Spencer D.F."/>
            <person name="Suzuki S."/>
            <person name="Worden A.Z."/>
            <person name="Zauner S."/>
            <person name="Barry K."/>
            <person name="Bell C."/>
            <person name="Bharti A.K."/>
            <person name="Crow J.A."/>
            <person name="Grimwood J."/>
            <person name="Kramer R."/>
            <person name="Lindquist E."/>
            <person name="Lucas S."/>
            <person name="Salamov A."/>
            <person name="McFadden G.I."/>
            <person name="Lane C.E."/>
            <person name="Keeling P.J."/>
            <person name="Gray M.W."/>
            <person name="Grigoriev I.V."/>
            <person name="Archibald J.M."/>
        </authorList>
    </citation>
    <scope>NUCLEOTIDE SEQUENCE</scope>
    <source>
        <strain evidence="4">CCMP2712</strain>
    </source>
</reference>
<feature type="non-terminal residue" evidence="2">
    <location>
        <position position="315"/>
    </location>
</feature>
<dbReference type="KEGG" id="gtt:GUITHDRAFT_153566"/>
<dbReference type="Proteomes" id="UP000011087">
    <property type="component" value="Unassembled WGS sequence"/>
</dbReference>
<dbReference type="GeneID" id="17299121"/>